<feature type="transmembrane region" description="Helical" evidence="6">
    <location>
        <begin position="43"/>
        <end position="61"/>
    </location>
</feature>
<evidence type="ECO:0000256" key="6">
    <source>
        <dbReference type="SAM" id="Phobius"/>
    </source>
</evidence>
<reference evidence="9" key="1">
    <citation type="journal article" date="2019" name="Int. J. Syst. Evol. Microbiol.">
        <title>The Global Catalogue of Microorganisms (GCM) 10K type strain sequencing project: providing services to taxonomists for standard genome sequencing and annotation.</title>
        <authorList>
            <consortium name="The Broad Institute Genomics Platform"/>
            <consortium name="The Broad Institute Genome Sequencing Center for Infectious Disease"/>
            <person name="Wu L."/>
            <person name="Ma J."/>
        </authorList>
    </citation>
    <scope>NUCLEOTIDE SEQUENCE [LARGE SCALE GENOMIC DNA]</scope>
    <source>
        <strain evidence="9">KCTC 23917</strain>
    </source>
</reference>
<evidence type="ECO:0000256" key="5">
    <source>
        <dbReference type="ARBA" id="ARBA00023136"/>
    </source>
</evidence>
<feature type="transmembrane region" description="Helical" evidence="6">
    <location>
        <begin position="125"/>
        <end position="145"/>
    </location>
</feature>
<evidence type="ECO:0000259" key="7">
    <source>
        <dbReference type="Pfam" id="PF00892"/>
    </source>
</evidence>
<evidence type="ECO:0000313" key="8">
    <source>
        <dbReference type="EMBL" id="GGX31479.1"/>
    </source>
</evidence>
<accession>A0ABQ2XS18</accession>
<dbReference type="EMBL" id="BMYU01000001">
    <property type="protein sequence ID" value="GGX31479.1"/>
    <property type="molecule type" value="Genomic_DNA"/>
</dbReference>
<feature type="transmembrane region" description="Helical" evidence="6">
    <location>
        <begin position="12"/>
        <end position="31"/>
    </location>
</feature>
<feature type="transmembrane region" description="Helical" evidence="6">
    <location>
        <begin position="214"/>
        <end position="232"/>
    </location>
</feature>
<evidence type="ECO:0000256" key="4">
    <source>
        <dbReference type="ARBA" id="ARBA00022989"/>
    </source>
</evidence>
<gene>
    <name evidence="8" type="ORF">GCM10010946_05740</name>
</gene>
<feature type="domain" description="EamA" evidence="7">
    <location>
        <begin position="16"/>
        <end position="142"/>
    </location>
</feature>
<dbReference type="Pfam" id="PF00892">
    <property type="entry name" value="EamA"/>
    <property type="match status" value="2"/>
</dbReference>
<dbReference type="InterPro" id="IPR037185">
    <property type="entry name" value="EmrE-like"/>
</dbReference>
<dbReference type="Proteomes" id="UP000653343">
    <property type="component" value="Unassembled WGS sequence"/>
</dbReference>
<feature type="transmembrane region" description="Helical" evidence="6">
    <location>
        <begin position="151"/>
        <end position="171"/>
    </location>
</feature>
<dbReference type="InterPro" id="IPR000620">
    <property type="entry name" value="EamA_dom"/>
</dbReference>
<name>A0ABQ2XS18_9BURK</name>
<proteinExistence type="inferred from homology"/>
<keyword evidence="4 6" id="KW-1133">Transmembrane helix</keyword>
<dbReference type="PANTHER" id="PTHR32322:SF2">
    <property type="entry name" value="EAMA DOMAIN-CONTAINING PROTEIN"/>
    <property type="match status" value="1"/>
</dbReference>
<protein>
    <submittedName>
        <fullName evidence="8">ABC transporter permease</fullName>
    </submittedName>
</protein>
<evidence type="ECO:0000256" key="1">
    <source>
        <dbReference type="ARBA" id="ARBA00004141"/>
    </source>
</evidence>
<feature type="transmembrane region" description="Helical" evidence="6">
    <location>
        <begin position="73"/>
        <end position="93"/>
    </location>
</feature>
<feature type="domain" description="EamA" evidence="7">
    <location>
        <begin position="152"/>
        <end position="285"/>
    </location>
</feature>
<evidence type="ECO:0000256" key="3">
    <source>
        <dbReference type="ARBA" id="ARBA00022692"/>
    </source>
</evidence>
<comment type="similarity">
    <text evidence="2">Belongs to the EamA transporter family.</text>
</comment>
<evidence type="ECO:0000256" key="2">
    <source>
        <dbReference type="ARBA" id="ARBA00007362"/>
    </source>
</evidence>
<comment type="subcellular location">
    <subcellularLocation>
        <location evidence="1">Membrane</location>
        <topology evidence="1">Multi-pass membrane protein</topology>
    </subcellularLocation>
</comment>
<feature type="transmembrane region" description="Helical" evidence="6">
    <location>
        <begin position="99"/>
        <end position="118"/>
    </location>
</feature>
<feature type="transmembrane region" description="Helical" evidence="6">
    <location>
        <begin position="267"/>
        <end position="285"/>
    </location>
</feature>
<sequence length="299" mass="32087">MRDKYMQHAPHYLRDILLTAIAPMLWGTTYILTTQVLPPDRPYTAAVIRVLPAGLILLAWARSLPARGWWLKLCVLAALNIGIFQAFLFIAAYRLPGGLAAIFGALQPLITMALASFASRRSPGWRMIAVALLGLPGMAMLLWSPGMQWDLTGVLAAFAGVCCVSAGAFLVRRWQPPMSVIALTGWQCALGGFMLLPLALLLEPALPALSLQQIAGYSYLSGFGALLAYVLWIRGIQKLPLAASSSLALLSPVVATILGWAILDQKLAAPAMAGMGIVLLSVYLVQREAAKPITPASNR</sequence>
<dbReference type="PANTHER" id="PTHR32322">
    <property type="entry name" value="INNER MEMBRANE TRANSPORTER"/>
    <property type="match status" value="1"/>
</dbReference>
<keyword evidence="9" id="KW-1185">Reference proteome</keyword>
<feature type="transmembrane region" description="Helical" evidence="6">
    <location>
        <begin position="239"/>
        <end position="261"/>
    </location>
</feature>
<feature type="transmembrane region" description="Helical" evidence="6">
    <location>
        <begin position="183"/>
        <end position="202"/>
    </location>
</feature>
<dbReference type="SUPFAM" id="SSF103481">
    <property type="entry name" value="Multidrug resistance efflux transporter EmrE"/>
    <property type="match status" value="2"/>
</dbReference>
<comment type="caution">
    <text evidence="8">The sequence shown here is derived from an EMBL/GenBank/DDBJ whole genome shotgun (WGS) entry which is preliminary data.</text>
</comment>
<keyword evidence="5 6" id="KW-0472">Membrane</keyword>
<dbReference type="Gene3D" id="1.10.3730.20">
    <property type="match status" value="1"/>
</dbReference>
<evidence type="ECO:0000313" key="9">
    <source>
        <dbReference type="Proteomes" id="UP000653343"/>
    </source>
</evidence>
<organism evidence="8 9">
    <name type="scientific">Undibacterium squillarum</name>
    <dbReference type="NCBI Taxonomy" id="1131567"/>
    <lineage>
        <taxon>Bacteria</taxon>
        <taxon>Pseudomonadati</taxon>
        <taxon>Pseudomonadota</taxon>
        <taxon>Betaproteobacteria</taxon>
        <taxon>Burkholderiales</taxon>
        <taxon>Oxalobacteraceae</taxon>
        <taxon>Undibacterium</taxon>
    </lineage>
</organism>
<keyword evidence="3 6" id="KW-0812">Transmembrane</keyword>
<dbReference type="InterPro" id="IPR050638">
    <property type="entry name" value="AA-Vitamin_Transporters"/>
</dbReference>